<evidence type="ECO:0000313" key="1">
    <source>
        <dbReference type="WBParaSite" id="ASIM_0000642301-mRNA-1"/>
    </source>
</evidence>
<protein>
    <submittedName>
        <fullName evidence="1">Di19_C domain-containing protein</fullName>
    </submittedName>
</protein>
<sequence>LDREHRLRAVLETAAANTTTPQFGANSAYGNEAYGSDSDLNKKPIFAIDEMREASSDSDDDDTLNVRVMRKNACVPPHNVSFSF</sequence>
<dbReference type="WBParaSite" id="ASIM_0000642301-mRNA-1">
    <property type="protein sequence ID" value="ASIM_0000642301-mRNA-1"/>
    <property type="gene ID" value="ASIM_0000642301"/>
</dbReference>
<proteinExistence type="predicted"/>
<dbReference type="AlphaFoldDB" id="A0A0M3JFM1"/>
<organism evidence="1">
    <name type="scientific">Anisakis simplex</name>
    <name type="common">Herring worm</name>
    <dbReference type="NCBI Taxonomy" id="6269"/>
    <lineage>
        <taxon>Eukaryota</taxon>
        <taxon>Metazoa</taxon>
        <taxon>Ecdysozoa</taxon>
        <taxon>Nematoda</taxon>
        <taxon>Chromadorea</taxon>
        <taxon>Rhabditida</taxon>
        <taxon>Spirurina</taxon>
        <taxon>Ascaridomorpha</taxon>
        <taxon>Ascaridoidea</taxon>
        <taxon>Anisakidae</taxon>
        <taxon>Anisakis</taxon>
        <taxon>Anisakis simplex complex</taxon>
    </lineage>
</organism>
<accession>A0A0M3JFM1</accession>
<name>A0A0M3JFM1_ANISI</name>
<reference evidence="1" key="1">
    <citation type="submission" date="2017-02" db="UniProtKB">
        <authorList>
            <consortium name="WormBaseParasite"/>
        </authorList>
    </citation>
    <scope>IDENTIFICATION</scope>
</reference>